<dbReference type="OrthoDB" id="9816036at2"/>
<gene>
    <name evidence="2" type="ORF">DSCA_08510</name>
</gene>
<sequence length="263" mass="30906">MPDIENNERDVELIEAHSFDEALSECMALRKQKYWSFRGQRNRKWFAEPHSGDMTTADLAKNIRNFKARSMEFPRPDYIEDTNSKEIKEWRWLFYAQHHRLKTQLLDWTSNPLVALYFAVEEILSRPEKDISGAVWAIHVKDPKKFKWEPDLESISPHNLDDWIMIRPPVVTHRIARQSGLFTFHPERQLQGMEPFCTGDDEKKFKKIEIVSPQNRNDLDLCKAIRKELGFMNIHHASLFPHPDGVANFINDELPALSPPSDR</sequence>
<accession>A0A5K7YJH0</accession>
<keyword evidence="3" id="KW-1185">Reference proteome</keyword>
<dbReference type="AlphaFoldDB" id="A0A5K7YJH0"/>
<evidence type="ECO:0000313" key="2">
    <source>
        <dbReference type="EMBL" id="BBO66921.1"/>
    </source>
</evidence>
<evidence type="ECO:0000259" key="1">
    <source>
        <dbReference type="SMART" id="SM00901"/>
    </source>
</evidence>
<dbReference type="Pfam" id="PF08867">
    <property type="entry name" value="FRG"/>
    <property type="match status" value="1"/>
</dbReference>
<dbReference type="Proteomes" id="UP000427906">
    <property type="component" value="Chromosome"/>
</dbReference>
<name>A0A5K7YJH0_9BACT</name>
<organism evidence="2 3">
    <name type="scientific">Desulfosarcina alkanivorans</name>
    <dbReference type="NCBI Taxonomy" id="571177"/>
    <lineage>
        <taxon>Bacteria</taxon>
        <taxon>Pseudomonadati</taxon>
        <taxon>Thermodesulfobacteriota</taxon>
        <taxon>Desulfobacteria</taxon>
        <taxon>Desulfobacterales</taxon>
        <taxon>Desulfosarcinaceae</taxon>
        <taxon>Desulfosarcina</taxon>
    </lineage>
</organism>
<evidence type="ECO:0000313" key="3">
    <source>
        <dbReference type="Proteomes" id="UP000427906"/>
    </source>
</evidence>
<protein>
    <recommendedName>
        <fullName evidence="1">FRG domain-containing protein</fullName>
    </recommendedName>
</protein>
<dbReference type="RefSeq" id="WP_155315235.1">
    <property type="nucleotide sequence ID" value="NZ_AP021874.1"/>
</dbReference>
<dbReference type="SMART" id="SM00901">
    <property type="entry name" value="FRG"/>
    <property type="match status" value="1"/>
</dbReference>
<feature type="domain" description="FRG" evidence="1">
    <location>
        <begin position="31"/>
        <end position="136"/>
    </location>
</feature>
<dbReference type="EMBL" id="AP021874">
    <property type="protein sequence ID" value="BBO66921.1"/>
    <property type="molecule type" value="Genomic_DNA"/>
</dbReference>
<dbReference type="InterPro" id="IPR014966">
    <property type="entry name" value="FRG-dom"/>
</dbReference>
<reference evidence="2 3" key="1">
    <citation type="submission" date="2019-11" db="EMBL/GenBank/DDBJ databases">
        <title>Comparative genomics of hydrocarbon-degrading Desulfosarcina strains.</title>
        <authorList>
            <person name="Watanabe M."/>
            <person name="Kojima H."/>
            <person name="Fukui M."/>
        </authorList>
    </citation>
    <scope>NUCLEOTIDE SEQUENCE [LARGE SCALE GENOMIC DNA]</scope>
    <source>
        <strain evidence="2 3">PL12</strain>
    </source>
</reference>
<dbReference type="KEGG" id="dalk:DSCA_08510"/>
<proteinExistence type="predicted"/>